<accession>A0A023D4B7</accession>
<dbReference type="AlphaFoldDB" id="A0A023D4B7"/>
<evidence type="ECO:0000313" key="2">
    <source>
        <dbReference type="Proteomes" id="UP000019760"/>
    </source>
</evidence>
<sequence>MTLFPRKTGGGLLAFLLLAGCQPEIHEGIRHIAAPLDAHGKPPSFVPPPFPFDVEAETNLPAACLRHVLASELLNRNGAPTVPVRIDDEEGAAFLSPSEDMIGVFDGNDEFLELPDDGYVGALTLGTMETTRLTHIHELRMAQGHAENVEAMKLGTFNDKPGVTMGALAILGFDMLGNYDVLLDIPARRLTLFMPPDTPECRDLSRTTGPHSFRAPLIAGRTGVDNMVTVTLDGAPIGMHVEPSSNLSVLSEKDATADGLRRVDLDEGDRTNTLDGRMILGYRHRYRKAQIGSWHGGPFGVNVETVNYNLLGRDFFRHRKVLFAFRQGMMFFSGEELDTGPRDIGPGNLPPISSHIAHAAVRQ</sequence>
<protein>
    <recommendedName>
        <fullName evidence="3">Lipoprotein</fullName>
    </recommendedName>
</protein>
<dbReference type="EMBL" id="BAND01000031">
    <property type="protein sequence ID" value="GAJ28610.1"/>
    <property type="molecule type" value="Genomic_DNA"/>
</dbReference>
<organism evidence="1 2">
    <name type="scientific">Acidomonas methanolica NBRC 104435</name>
    <dbReference type="NCBI Taxonomy" id="1231351"/>
    <lineage>
        <taxon>Bacteria</taxon>
        <taxon>Pseudomonadati</taxon>
        <taxon>Pseudomonadota</taxon>
        <taxon>Alphaproteobacteria</taxon>
        <taxon>Acetobacterales</taxon>
        <taxon>Acetobacteraceae</taxon>
        <taxon>Acidomonas</taxon>
    </lineage>
</organism>
<gene>
    <name evidence="1" type="ORF">Amme_031_072</name>
</gene>
<evidence type="ECO:0008006" key="3">
    <source>
        <dbReference type="Google" id="ProtNLM"/>
    </source>
</evidence>
<proteinExistence type="predicted"/>
<dbReference type="RefSeq" id="WP_042057379.1">
    <property type="nucleotide sequence ID" value="NZ_BAND01000031.1"/>
</dbReference>
<reference evidence="2" key="1">
    <citation type="journal article" date="2014" name="FEMS Microbiol. Lett.">
        <title>Draft Genomic DNA Sequence of the Facultatively Methylotrophic Bacterium Acidomonas methanolica type strain MB58.</title>
        <authorList>
            <person name="Higashiura N."/>
            <person name="Hadano H."/>
            <person name="Hirakawa H."/>
            <person name="Matsutani M."/>
            <person name="Takabe S."/>
            <person name="Matsushita K."/>
            <person name="Azuma Y."/>
        </authorList>
    </citation>
    <scope>NUCLEOTIDE SEQUENCE [LARGE SCALE GENOMIC DNA]</scope>
    <source>
        <strain evidence="2">MB58</strain>
    </source>
</reference>
<reference evidence="1 2" key="2">
    <citation type="journal article" date="2014" name="FEMS Microbiol. Lett.">
        <title>Draft genomic DNA sequence of the facultatively methylotrophic bacterium Acidomonas methanolica type strain MB58.</title>
        <authorList>
            <person name="Higashiura N."/>
            <person name="Hadano H."/>
            <person name="Hirakawa H."/>
            <person name="Matsutani M."/>
            <person name="Takabe S."/>
            <person name="Matsushita K."/>
            <person name="Azuma Y."/>
        </authorList>
    </citation>
    <scope>NUCLEOTIDE SEQUENCE [LARGE SCALE GENOMIC DNA]</scope>
    <source>
        <strain evidence="1 2">MB58</strain>
    </source>
</reference>
<dbReference type="Gene3D" id="2.40.70.10">
    <property type="entry name" value="Acid Proteases"/>
    <property type="match status" value="1"/>
</dbReference>
<name>A0A023D4B7_ACIMT</name>
<dbReference type="OrthoDB" id="7281214at2"/>
<dbReference type="PROSITE" id="PS51257">
    <property type="entry name" value="PROKAR_LIPOPROTEIN"/>
    <property type="match status" value="1"/>
</dbReference>
<comment type="caution">
    <text evidence="1">The sequence shown here is derived from an EMBL/GenBank/DDBJ whole genome shotgun (WGS) entry which is preliminary data.</text>
</comment>
<evidence type="ECO:0000313" key="1">
    <source>
        <dbReference type="EMBL" id="GAJ28610.1"/>
    </source>
</evidence>
<keyword evidence="2" id="KW-1185">Reference proteome</keyword>
<dbReference type="Proteomes" id="UP000019760">
    <property type="component" value="Unassembled WGS sequence"/>
</dbReference>
<dbReference type="InterPro" id="IPR021109">
    <property type="entry name" value="Peptidase_aspartic_dom_sf"/>
</dbReference>